<dbReference type="EMBL" id="BGPR01048147">
    <property type="protein sequence ID" value="GBO25162.1"/>
    <property type="molecule type" value="Genomic_DNA"/>
</dbReference>
<gene>
    <name evidence="1" type="ORF">AVEN_177239_1</name>
</gene>
<dbReference type="OrthoDB" id="8124016at2759"/>
<evidence type="ECO:0000313" key="1">
    <source>
        <dbReference type="EMBL" id="GBO25162.1"/>
    </source>
</evidence>
<reference evidence="1 2" key="1">
    <citation type="journal article" date="2019" name="Sci. Rep.">
        <title>Orb-weaving spider Araneus ventricosus genome elucidates the spidroin gene catalogue.</title>
        <authorList>
            <person name="Kono N."/>
            <person name="Nakamura H."/>
            <person name="Ohtoshi R."/>
            <person name="Moran D.A.P."/>
            <person name="Shinohara A."/>
            <person name="Yoshida Y."/>
            <person name="Fujiwara M."/>
            <person name="Mori M."/>
            <person name="Tomita M."/>
            <person name="Arakawa K."/>
        </authorList>
    </citation>
    <scope>NUCLEOTIDE SEQUENCE [LARGE SCALE GENOMIC DNA]</scope>
</reference>
<accession>A0A4Y2VKR1</accession>
<comment type="caution">
    <text evidence="1">The sequence shown here is derived from an EMBL/GenBank/DDBJ whole genome shotgun (WGS) entry which is preliminary data.</text>
</comment>
<dbReference type="AlphaFoldDB" id="A0A4Y2VKR1"/>
<proteinExistence type="predicted"/>
<sequence length="139" mass="15935">MKTGILIYLQNKKKYDDDTRRIDDTFTIPKKKVVRLEMKNILERVVQNDSSKENVVDFGMKRQNSFDVSNPAGSRRIDGNPAGLQSLLWSVAKRMNSLDHEAGDRVTLGRILKIALPLSPESLSCCHLLRERFLGIFFR</sequence>
<dbReference type="Proteomes" id="UP000499080">
    <property type="component" value="Unassembled WGS sequence"/>
</dbReference>
<organism evidence="1 2">
    <name type="scientific">Araneus ventricosus</name>
    <name type="common">Orbweaver spider</name>
    <name type="synonym">Epeira ventricosa</name>
    <dbReference type="NCBI Taxonomy" id="182803"/>
    <lineage>
        <taxon>Eukaryota</taxon>
        <taxon>Metazoa</taxon>
        <taxon>Ecdysozoa</taxon>
        <taxon>Arthropoda</taxon>
        <taxon>Chelicerata</taxon>
        <taxon>Arachnida</taxon>
        <taxon>Araneae</taxon>
        <taxon>Araneomorphae</taxon>
        <taxon>Entelegynae</taxon>
        <taxon>Araneoidea</taxon>
        <taxon>Araneidae</taxon>
        <taxon>Araneus</taxon>
    </lineage>
</organism>
<protein>
    <submittedName>
        <fullName evidence="1">Uncharacterized protein</fullName>
    </submittedName>
</protein>
<evidence type="ECO:0000313" key="2">
    <source>
        <dbReference type="Proteomes" id="UP000499080"/>
    </source>
</evidence>
<keyword evidence="2" id="KW-1185">Reference proteome</keyword>
<name>A0A4Y2VKR1_ARAVE</name>